<name>A0A327SR15_9SPHI</name>
<accession>A0A327SR15</accession>
<dbReference type="EMBL" id="QLLR01000019">
    <property type="protein sequence ID" value="RAJ28157.1"/>
    <property type="molecule type" value="Genomic_DNA"/>
</dbReference>
<keyword evidence="1" id="KW-0472">Membrane</keyword>
<evidence type="ECO:0000256" key="1">
    <source>
        <dbReference type="SAM" id="Phobius"/>
    </source>
</evidence>
<dbReference type="Proteomes" id="UP000249754">
    <property type="component" value="Unassembled WGS sequence"/>
</dbReference>
<feature type="transmembrane region" description="Helical" evidence="1">
    <location>
        <begin position="98"/>
        <end position="117"/>
    </location>
</feature>
<dbReference type="AlphaFoldDB" id="A0A327SR15"/>
<keyword evidence="1" id="KW-1133">Transmembrane helix</keyword>
<dbReference type="RefSeq" id="WP_111634890.1">
    <property type="nucleotide sequence ID" value="NZ_QLLR01000019.1"/>
</dbReference>
<evidence type="ECO:0000313" key="2">
    <source>
        <dbReference type="EMBL" id="RAJ28157.1"/>
    </source>
</evidence>
<gene>
    <name evidence="2" type="ORF">LY11_03477</name>
</gene>
<dbReference type="OrthoDB" id="773339at2"/>
<organism evidence="2 3">
    <name type="scientific">Pedobacter cryoconitis</name>
    <dbReference type="NCBI Taxonomy" id="188932"/>
    <lineage>
        <taxon>Bacteria</taxon>
        <taxon>Pseudomonadati</taxon>
        <taxon>Bacteroidota</taxon>
        <taxon>Sphingobacteriia</taxon>
        <taxon>Sphingobacteriales</taxon>
        <taxon>Sphingobacteriaceae</taxon>
        <taxon>Pedobacter</taxon>
    </lineage>
</organism>
<protein>
    <submittedName>
        <fullName evidence="2">Uncharacterized protein</fullName>
    </submittedName>
</protein>
<evidence type="ECO:0000313" key="3">
    <source>
        <dbReference type="Proteomes" id="UP000249754"/>
    </source>
</evidence>
<comment type="caution">
    <text evidence="2">The sequence shown here is derived from an EMBL/GenBank/DDBJ whole genome shotgun (WGS) entry which is preliminary data.</text>
</comment>
<reference evidence="2 3" key="1">
    <citation type="submission" date="2018-06" db="EMBL/GenBank/DDBJ databases">
        <title>Genomic Encyclopedia of Archaeal and Bacterial Type Strains, Phase II (KMG-II): from individual species to whole genera.</title>
        <authorList>
            <person name="Goeker M."/>
        </authorList>
    </citation>
    <scope>NUCLEOTIDE SEQUENCE [LARGE SCALE GENOMIC DNA]</scope>
    <source>
        <strain evidence="2 3">DSM 14825</strain>
    </source>
</reference>
<sequence>MYQQIKYTIGQLAAKGIKPLAVFLLLLICLLSSCAVRKGIQSFFSDTVSQSAVSNKLMKSLWGRPDQLIVEKADCLLAQLNSSTDEPIVKQSVLRTSLVMLFAFILPGFILSLLVSFKKQTELPRPESKLRWPVIPLFLQNSLLLI</sequence>
<proteinExistence type="predicted"/>
<keyword evidence="1" id="KW-0812">Transmembrane</keyword>
<dbReference type="PROSITE" id="PS51257">
    <property type="entry name" value="PROKAR_LIPOPROTEIN"/>
    <property type="match status" value="1"/>
</dbReference>